<accession>A0ACC1SMK5</accession>
<evidence type="ECO:0000313" key="2">
    <source>
        <dbReference type="Proteomes" id="UP001148629"/>
    </source>
</evidence>
<evidence type="ECO:0000313" key="1">
    <source>
        <dbReference type="EMBL" id="KAJ3542810.1"/>
    </source>
</evidence>
<protein>
    <submittedName>
        <fullName evidence="1">Uncharacterized protein</fullName>
    </submittedName>
</protein>
<dbReference type="EMBL" id="JANRMS010000275">
    <property type="protein sequence ID" value="KAJ3542810.1"/>
    <property type="molecule type" value="Genomic_DNA"/>
</dbReference>
<proteinExistence type="predicted"/>
<sequence length="150" mass="16384">MNNDTLDAVKNKSVSTMNNDTLDAVKNWSYGFPTRKWKGHGALIAYLIRKQFPELGFSDYSAGNISDAIDLMEPVTVPNLSKAVENGEAAAQDILDNQKDYSKEALEAYHTCQARASGQKDTVIGLQGGNSNFVGNLDTLPRSVGNRKPF</sequence>
<reference evidence="1" key="1">
    <citation type="submission" date="2022-08" db="EMBL/GenBank/DDBJ databases">
        <title>Genome Sequence of Fusarium decemcellulare.</title>
        <authorList>
            <person name="Buettner E."/>
        </authorList>
    </citation>
    <scope>NUCLEOTIDE SEQUENCE</scope>
    <source>
        <strain evidence="1">Babe19</strain>
    </source>
</reference>
<name>A0ACC1SMK5_9HYPO</name>
<organism evidence="1 2">
    <name type="scientific">Fusarium decemcellulare</name>
    <dbReference type="NCBI Taxonomy" id="57161"/>
    <lineage>
        <taxon>Eukaryota</taxon>
        <taxon>Fungi</taxon>
        <taxon>Dikarya</taxon>
        <taxon>Ascomycota</taxon>
        <taxon>Pezizomycotina</taxon>
        <taxon>Sordariomycetes</taxon>
        <taxon>Hypocreomycetidae</taxon>
        <taxon>Hypocreales</taxon>
        <taxon>Nectriaceae</taxon>
        <taxon>Fusarium</taxon>
        <taxon>Fusarium decemcellulare species complex</taxon>
    </lineage>
</organism>
<comment type="caution">
    <text evidence="1">The sequence shown here is derived from an EMBL/GenBank/DDBJ whole genome shotgun (WGS) entry which is preliminary data.</text>
</comment>
<gene>
    <name evidence="1" type="ORF">NM208_g3897</name>
</gene>
<keyword evidence="2" id="KW-1185">Reference proteome</keyword>
<dbReference type="Proteomes" id="UP001148629">
    <property type="component" value="Unassembled WGS sequence"/>
</dbReference>